<dbReference type="Gene3D" id="1.20.1260.10">
    <property type="match status" value="1"/>
</dbReference>
<evidence type="ECO:0000256" key="1">
    <source>
        <dbReference type="RuleBase" id="RU361145"/>
    </source>
</evidence>
<dbReference type="EMBL" id="AP028918">
    <property type="protein sequence ID" value="BES98969.1"/>
    <property type="molecule type" value="Genomic_DNA"/>
</dbReference>
<dbReference type="InterPro" id="IPR009078">
    <property type="entry name" value="Ferritin-like_SF"/>
</dbReference>
<keyword evidence="1" id="KW-0479">Metal-binding</keyword>
<keyword evidence="5" id="KW-1185">Reference proteome</keyword>
<dbReference type="InterPro" id="IPR012347">
    <property type="entry name" value="Ferritin-like"/>
</dbReference>
<dbReference type="CDD" id="cd01056">
    <property type="entry name" value="Euk_Ferritin"/>
    <property type="match status" value="1"/>
</dbReference>
<evidence type="ECO:0000313" key="4">
    <source>
        <dbReference type="EMBL" id="BES98969.1"/>
    </source>
</evidence>
<protein>
    <recommendedName>
        <fullName evidence="1">Ferritin</fullName>
    </recommendedName>
</protein>
<feature type="chain" id="PRO_5047081280" description="Ferritin" evidence="2">
    <location>
        <begin position="18"/>
        <end position="256"/>
    </location>
</feature>
<feature type="signal peptide" evidence="2">
    <location>
        <begin position="1"/>
        <end position="17"/>
    </location>
</feature>
<organism evidence="4 5">
    <name type="scientific">Nesidiocoris tenuis</name>
    <dbReference type="NCBI Taxonomy" id="355587"/>
    <lineage>
        <taxon>Eukaryota</taxon>
        <taxon>Metazoa</taxon>
        <taxon>Ecdysozoa</taxon>
        <taxon>Arthropoda</taxon>
        <taxon>Hexapoda</taxon>
        <taxon>Insecta</taxon>
        <taxon>Pterygota</taxon>
        <taxon>Neoptera</taxon>
        <taxon>Paraneoptera</taxon>
        <taxon>Hemiptera</taxon>
        <taxon>Heteroptera</taxon>
        <taxon>Panheteroptera</taxon>
        <taxon>Cimicomorpha</taxon>
        <taxon>Miridae</taxon>
        <taxon>Dicyphina</taxon>
        <taxon>Nesidiocoris</taxon>
    </lineage>
</organism>
<comment type="function">
    <text evidence="1">Stores iron in a soluble, non-toxic, readily available form. Important for iron homeostasis. Iron is taken up in the ferrous form and deposited as ferric hydroxides after oxidation.</text>
</comment>
<keyword evidence="2" id="KW-0732">Signal</keyword>
<evidence type="ECO:0000256" key="2">
    <source>
        <dbReference type="SAM" id="SignalP"/>
    </source>
</evidence>
<sequence length="256" mass="29389">MLVKLAVLLLAGTVVLAIDSKDENCKPYFDQYCDKKPPYADATLKPCSPLYGAIDKRADQLRRYIKEHVSNSFEYLLQWANFNNYKKDREGFAKLYRKLSDETWDDAIELAKYLGKRGVELDFESLIYENPPQKYGVPPVGKARAESEISSLAKVLDLHKQLAISGNALHEDSIKHDNVKYASEAKEPIIQHNHDIELAHFIEEKFSGKHAQTVRDLAGHSNDLQRLLKEGGRDDKRLDATGFYVHLFDEYLRKIY</sequence>
<dbReference type="InterPro" id="IPR001519">
    <property type="entry name" value="Ferritin"/>
</dbReference>
<dbReference type="PANTHER" id="PTHR11431">
    <property type="entry name" value="FERRITIN"/>
    <property type="match status" value="1"/>
</dbReference>
<evidence type="ECO:0000259" key="3">
    <source>
        <dbReference type="PROSITE" id="PS50905"/>
    </source>
</evidence>
<reference evidence="4 5" key="1">
    <citation type="submission" date="2023-09" db="EMBL/GenBank/DDBJ databases">
        <title>Nesidiocoris tenuis whole genome shotgun sequence.</title>
        <authorList>
            <person name="Shibata T."/>
            <person name="Shimoda M."/>
            <person name="Kobayashi T."/>
            <person name="Uehara T."/>
        </authorList>
    </citation>
    <scope>NUCLEOTIDE SEQUENCE [LARGE SCALE GENOMIC DNA]</scope>
    <source>
        <strain evidence="4 5">Japan</strain>
    </source>
</reference>
<keyword evidence="1" id="KW-0408">Iron</keyword>
<comment type="similarity">
    <text evidence="1">Belongs to the ferritin family.</text>
</comment>
<evidence type="ECO:0000313" key="5">
    <source>
        <dbReference type="Proteomes" id="UP001307889"/>
    </source>
</evidence>
<dbReference type="Proteomes" id="UP001307889">
    <property type="component" value="Chromosome 10"/>
</dbReference>
<dbReference type="PANTHER" id="PTHR11431:SF51">
    <property type="entry name" value="FERRITIN"/>
    <property type="match status" value="1"/>
</dbReference>
<gene>
    <name evidence="4" type="ORF">NTJ_11787</name>
</gene>
<accession>A0ABN7B5V6</accession>
<name>A0ABN7B5V6_9HEMI</name>
<dbReference type="InterPro" id="IPR009040">
    <property type="entry name" value="Ferritin-like_diiron"/>
</dbReference>
<proteinExistence type="inferred from homology"/>
<dbReference type="PROSITE" id="PS50905">
    <property type="entry name" value="FERRITIN_LIKE"/>
    <property type="match status" value="1"/>
</dbReference>
<dbReference type="SUPFAM" id="SSF47240">
    <property type="entry name" value="Ferritin-like"/>
    <property type="match status" value="1"/>
</dbReference>
<keyword evidence="1" id="KW-0409">Iron storage</keyword>
<feature type="domain" description="Ferritin-like diiron" evidence="3">
    <location>
        <begin position="51"/>
        <end position="228"/>
    </location>
</feature>